<dbReference type="InterPro" id="IPR003370">
    <property type="entry name" value="Chromate_transpt"/>
</dbReference>
<name>A0A3B0MUU9_9RHOB</name>
<dbReference type="PANTHER" id="PTHR33567">
    <property type="entry name" value="CHROMATE ION TRANSPORTER (EUROFUNG)"/>
    <property type="match status" value="1"/>
</dbReference>
<dbReference type="InterPro" id="IPR014047">
    <property type="entry name" value="Chr_Tranpt_l_chain"/>
</dbReference>
<dbReference type="GO" id="GO:0015109">
    <property type="term" value="F:chromate transmembrane transporter activity"/>
    <property type="evidence" value="ECO:0007669"/>
    <property type="project" value="InterPro"/>
</dbReference>
<keyword evidence="5 7" id="KW-1133">Transmembrane helix</keyword>
<dbReference type="PIRSF" id="PIRSF004810">
    <property type="entry name" value="ChrA"/>
    <property type="match status" value="1"/>
</dbReference>
<dbReference type="Proteomes" id="UP000272908">
    <property type="component" value="Unassembled WGS sequence"/>
</dbReference>
<evidence type="ECO:0000256" key="4">
    <source>
        <dbReference type="ARBA" id="ARBA00022692"/>
    </source>
</evidence>
<comment type="similarity">
    <text evidence="2">Belongs to the chromate ion transporter (CHR) (TC 2.A.51) family.</text>
</comment>
<dbReference type="OrthoDB" id="8969999at2"/>
<sequence>MQAACTISCFLDILQICVRLAQLRRERAKDLTRLAEVFGAFLRLGLTSFGGPVAHIGYFRAEFVTRRNWLSDDDYAELVALCQFLPGPASSQVGFALGLMRAGWLGALAAFVGFTLPSALIMLAVALGAGLAGLSGVIAGLKLVAVAVVAQAVLGMARTLCPDRSRATVAVFAVVALAVLSGPWVMVAVILVGGLVGAALRLETGTSAGALHIPVARPVAWAALILVALGLLGLPLLAGHGAGLALADSMFRAGALVFGGGHVVLPLLQAELVAPGHITESAFLTGYAAAQAIPGPLFTFATYLGGLSGLTGALIATLAVFAPGFLLLVGVLPFWQAVRGAKAVRAGMAGANAAVVGILGAALYDPVFTSAVDTMAQFGFALACFVALQIWRLPAWAVVLGAGLAGAAGLAA</sequence>
<feature type="transmembrane region" description="Helical" evidence="7">
    <location>
        <begin position="250"/>
        <end position="268"/>
    </location>
</feature>
<keyword evidence="4 7" id="KW-0812">Transmembrane</keyword>
<keyword evidence="9" id="KW-1185">Reference proteome</keyword>
<keyword evidence="6 7" id="KW-0472">Membrane</keyword>
<evidence type="ECO:0000256" key="3">
    <source>
        <dbReference type="ARBA" id="ARBA00022475"/>
    </source>
</evidence>
<evidence type="ECO:0000313" key="8">
    <source>
        <dbReference type="EMBL" id="SUZ31606.1"/>
    </source>
</evidence>
<evidence type="ECO:0000256" key="2">
    <source>
        <dbReference type="ARBA" id="ARBA00005262"/>
    </source>
</evidence>
<feature type="transmembrane region" description="Helical" evidence="7">
    <location>
        <begin position="395"/>
        <end position="411"/>
    </location>
</feature>
<feature type="transmembrane region" description="Helical" evidence="7">
    <location>
        <begin position="219"/>
        <end position="238"/>
    </location>
</feature>
<feature type="transmembrane region" description="Helical" evidence="7">
    <location>
        <begin position="313"/>
        <end position="334"/>
    </location>
</feature>
<evidence type="ECO:0000313" key="9">
    <source>
        <dbReference type="Proteomes" id="UP000272908"/>
    </source>
</evidence>
<dbReference type="GO" id="GO:0005886">
    <property type="term" value="C:plasma membrane"/>
    <property type="evidence" value="ECO:0007669"/>
    <property type="project" value="UniProtKB-SubCell"/>
</dbReference>
<dbReference type="PANTHER" id="PTHR33567:SF3">
    <property type="entry name" value="CHROMATE ION TRANSPORTER (EUROFUNG)"/>
    <property type="match status" value="1"/>
</dbReference>
<proteinExistence type="inferred from homology"/>
<feature type="transmembrane region" description="Helical" evidence="7">
    <location>
        <begin position="107"/>
        <end position="131"/>
    </location>
</feature>
<evidence type="ECO:0000256" key="6">
    <source>
        <dbReference type="ARBA" id="ARBA00023136"/>
    </source>
</evidence>
<feature type="transmembrane region" description="Helical" evidence="7">
    <location>
        <begin position="137"/>
        <end position="157"/>
    </location>
</feature>
<dbReference type="AlphaFoldDB" id="A0A3B0MUU9"/>
<dbReference type="EMBL" id="UIHC01000009">
    <property type="protein sequence ID" value="SUZ31606.1"/>
    <property type="molecule type" value="Genomic_DNA"/>
</dbReference>
<dbReference type="Pfam" id="PF02417">
    <property type="entry name" value="Chromate_transp"/>
    <property type="match status" value="2"/>
</dbReference>
<dbReference type="NCBIfam" id="TIGR00937">
    <property type="entry name" value="2A51"/>
    <property type="match status" value="1"/>
</dbReference>
<gene>
    <name evidence="8" type="primary">chrA</name>
    <name evidence="8" type="ORF">ROE7235_01355</name>
</gene>
<feature type="transmembrane region" description="Helical" evidence="7">
    <location>
        <begin position="346"/>
        <end position="364"/>
    </location>
</feature>
<comment type="subcellular location">
    <subcellularLocation>
        <location evidence="1">Cell membrane</location>
        <topology evidence="1">Multi-pass membrane protein</topology>
    </subcellularLocation>
</comment>
<organism evidence="8 9">
    <name type="scientific">Roseinatronobacter ekhonensis</name>
    <dbReference type="NCBI Taxonomy" id="254356"/>
    <lineage>
        <taxon>Bacteria</taxon>
        <taxon>Pseudomonadati</taxon>
        <taxon>Pseudomonadota</taxon>
        <taxon>Alphaproteobacteria</taxon>
        <taxon>Rhodobacterales</taxon>
        <taxon>Paracoccaceae</taxon>
        <taxon>Roseinatronobacter</taxon>
    </lineage>
</organism>
<keyword evidence="3" id="KW-1003">Cell membrane</keyword>
<protein>
    <submittedName>
        <fullName evidence="8">Chromate transport protein</fullName>
    </submittedName>
</protein>
<accession>A0A3B0MUU9</accession>
<reference evidence="9" key="1">
    <citation type="submission" date="2018-08" db="EMBL/GenBank/DDBJ databases">
        <authorList>
            <person name="Rodrigo-Torres L."/>
            <person name="Arahal R. D."/>
            <person name="Lucena T."/>
        </authorList>
    </citation>
    <scope>NUCLEOTIDE SEQUENCE [LARGE SCALE GENOMIC DNA]</scope>
    <source>
        <strain evidence="9">CECT 7235</strain>
    </source>
</reference>
<feature type="transmembrane region" description="Helical" evidence="7">
    <location>
        <begin position="34"/>
        <end position="58"/>
    </location>
</feature>
<evidence type="ECO:0000256" key="7">
    <source>
        <dbReference type="SAM" id="Phobius"/>
    </source>
</evidence>
<feature type="transmembrane region" description="Helical" evidence="7">
    <location>
        <begin position="169"/>
        <end position="199"/>
    </location>
</feature>
<evidence type="ECO:0000256" key="1">
    <source>
        <dbReference type="ARBA" id="ARBA00004651"/>
    </source>
</evidence>
<evidence type="ECO:0000256" key="5">
    <source>
        <dbReference type="ARBA" id="ARBA00022989"/>
    </source>
</evidence>